<evidence type="ECO:0000259" key="2">
    <source>
        <dbReference type="Pfam" id="PF22936"/>
    </source>
</evidence>
<feature type="region of interest" description="Disordered" evidence="1">
    <location>
        <begin position="70"/>
        <end position="110"/>
    </location>
</feature>
<proteinExistence type="predicted"/>
<reference evidence="3" key="1">
    <citation type="submission" date="2020-11" db="EMBL/GenBank/DDBJ databases">
        <authorList>
            <person name="Tran Van P."/>
        </authorList>
    </citation>
    <scope>NUCLEOTIDE SEQUENCE</scope>
</reference>
<evidence type="ECO:0000256" key="1">
    <source>
        <dbReference type="SAM" id="MobiDB-lite"/>
    </source>
</evidence>
<dbReference type="InterPro" id="IPR054722">
    <property type="entry name" value="PolX-like_BBD"/>
</dbReference>
<accession>A0A7R9FMV2</accession>
<protein>
    <recommendedName>
        <fullName evidence="2">Retrovirus-related Pol polyprotein from transposon TNT 1-94-like beta-barrel domain-containing protein</fullName>
    </recommendedName>
</protein>
<feature type="region of interest" description="Disordered" evidence="1">
    <location>
        <begin position="311"/>
        <end position="341"/>
    </location>
</feature>
<feature type="domain" description="Retrovirus-related Pol polyprotein from transposon TNT 1-94-like beta-barrel" evidence="2">
    <location>
        <begin position="516"/>
        <end position="550"/>
    </location>
</feature>
<gene>
    <name evidence="3" type="ORF">TTEB3V08_LOCUS4525</name>
</gene>
<organism evidence="3">
    <name type="scientific">Timema tahoe</name>
    <dbReference type="NCBI Taxonomy" id="61484"/>
    <lineage>
        <taxon>Eukaryota</taxon>
        <taxon>Metazoa</taxon>
        <taxon>Ecdysozoa</taxon>
        <taxon>Arthropoda</taxon>
        <taxon>Hexapoda</taxon>
        <taxon>Insecta</taxon>
        <taxon>Pterygota</taxon>
        <taxon>Neoptera</taxon>
        <taxon>Polyneoptera</taxon>
        <taxon>Phasmatodea</taxon>
        <taxon>Timematodea</taxon>
        <taxon>Timematoidea</taxon>
        <taxon>Timematidae</taxon>
        <taxon>Timema</taxon>
    </lineage>
</organism>
<dbReference type="EMBL" id="OE001308">
    <property type="protein sequence ID" value="CAD7456497.1"/>
    <property type="molecule type" value="Genomic_DNA"/>
</dbReference>
<feature type="compositionally biased region" description="Polar residues" evidence="1">
    <location>
        <begin position="78"/>
        <end position="88"/>
    </location>
</feature>
<name>A0A7R9FMV2_9NEOP</name>
<dbReference type="AlphaFoldDB" id="A0A7R9FMV2"/>
<sequence length="552" mass="61726">MDSTPREKRARKLFPTPRWTCFQQQEHTEGRRMTRQAKRYFDHLPRFSTLELSPPKQTFDQKKLFSSFLSPDTHLGSEENQPSTSGTLAKTKAAEKENLPSIKSENVSSARKYVKSSQSKSLWSYSDVASSVSDSQDGENVENVEDVDKTLTVEDELDLTFIVTENNHDLGENPCEVTFIKTTLQESEPMTSDEPSLEAIECVSFPNLPSTSSVDSIVQATGEMCKTFVAHELSGKLLENTTSTSSSSLAHRLENSKDYFKQKGNNLISINNTILDFNEPLDFSTKANKAIDYLMKPLIKKKPVNTVLSEHSQNGRYNLSDESNLNSKPARGLTTQSKIPLPKSSALGKVSRIPLRTNVQLDKLRPRNALQISKANVIQKSQPLLPTNPKIKFGSRGAPNLMIFNAKPTQEPFKRGGNVGFELGSNMAEGNYGNNTIRQASAAKRRSDAKSLAGKMPNRTRAGVLERQRSYANMVRTNKAHELIMQRRQLPSKISSPCEEKQDVMLMSAVTTEDNWTMHSGASAHMTNRRDYFSKFEETMDNMSVVLGNNLL</sequence>
<dbReference type="Pfam" id="PF22936">
    <property type="entry name" value="Pol_BBD"/>
    <property type="match status" value="1"/>
</dbReference>
<evidence type="ECO:0000313" key="3">
    <source>
        <dbReference type="EMBL" id="CAD7456497.1"/>
    </source>
</evidence>
<feature type="compositionally biased region" description="Polar residues" evidence="1">
    <location>
        <begin position="311"/>
        <end position="338"/>
    </location>
</feature>